<feature type="domain" description="Type I restriction modification DNA specificity" evidence="4">
    <location>
        <begin position="45"/>
        <end position="186"/>
    </location>
</feature>
<dbReference type="GO" id="GO:0003677">
    <property type="term" value="F:DNA binding"/>
    <property type="evidence" value="ECO:0007669"/>
    <property type="project" value="UniProtKB-KW"/>
</dbReference>
<dbReference type="InterPro" id="IPR000055">
    <property type="entry name" value="Restrct_endonuc_typeI_TRD"/>
</dbReference>
<dbReference type="Pfam" id="PF01420">
    <property type="entry name" value="Methylase_S"/>
    <property type="match status" value="2"/>
</dbReference>
<dbReference type="PANTHER" id="PTHR30408">
    <property type="entry name" value="TYPE-1 RESTRICTION ENZYME ECOKI SPECIFICITY PROTEIN"/>
    <property type="match status" value="1"/>
</dbReference>
<organism evidence="5 6">
    <name type="scientific">Methanochimaera problematica</name>
    <dbReference type="NCBI Taxonomy" id="2609417"/>
    <lineage>
        <taxon>Archaea</taxon>
        <taxon>Methanobacteriati</taxon>
        <taxon>Methanobacteriota</taxon>
        <taxon>Stenosarchaea group</taxon>
        <taxon>Methanomicrobia</taxon>
        <taxon>Methanomicrobiales</taxon>
        <taxon>Methanomicrobiaceae</taxon>
        <taxon>Methanochimaera</taxon>
    </lineage>
</organism>
<dbReference type="GO" id="GO:0009307">
    <property type="term" value="P:DNA restriction-modification system"/>
    <property type="evidence" value="ECO:0007669"/>
    <property type="project" value="UniProtKB-KW"/>
</dbReference>
<dbReference type="REBASE" id="766915">
    <property type="entry name" value="S2.MspC4ORF1295P"/>
</dbReference>
<keyword evidence="6" id="KW-1185">Reference proteome</keyword>
<feature type="domain" description="Type I restriction modification DNA specificity" evidence="4">
    <location>
        <begin position="220"/>
        <end position="382"/>
    </location>
</feature>
<accession>A0AA97FA71</accession>
<dbReference type="SUPFAM" id="SSF116734">
    <property type="entry name" value="DNA methylase specificity domain"/>
    <property type="match status" value="2"/>
</dbReference>
<sequence length="414" mass="47100">MSDNWESVKFETLYSEPSKNGLTRPKKVRGQGYKMVNMGEIFAYNIIKNPSMELVPLNDKEKSQFSLIDGDLLFARQSLVAEGAGKCSIVLRPSETITFESHLIRVRLNKKESDPSYYFYYFISPQGKGNVQSLVIQVAAAGIRGSELAKLKVPKPPLPTQKKIAAVLSAYDDLIENNNRRIKILEEMAQALYREWFVEFRFPGHEDVKMVDAGDGRMVPEGWECTTLKKVIVLFDRLRKPLSKMERENRKGTYPYYGAAKIFDYIDDYIFDGDFLLMAEDGSVITTDGKPMLQLAHGKFWANNHTHIIQGKEPISLEYLYLTLSILSIIGYVTGAAQPKITQTNLNRIPILYPEISILESFNAITRDIFSRMHSLEKINKNLTQTRDLLLPRLIEGEVEVSDLDIAIAKNGRQ</sequence>
<dbReference type="GeneID" id="85228761"/>
<dbReference type="InterPro" id="IPR044946">
    <property type="entry name" value="Restrct_endonuc_typeI_TRD_sf"/>
</dbReference>
<dbReference type="AlphaFoldDB" id="A0AA97FA71"/>
<dbReference type="EMBL" id="CP043875">
    <property type="protein sequence ID" value="WOF15412.1"/>
    <property type="molecule type" value="Genomic_DNA"/>
</dbReference>
<dbReference type="InterPro" id="IPR052021">
    <property type="entry name" value="Type-I_RS_S_subunit"/>
</dbReference>
<dbReference type="RefSeq" id="WP_317136983.1">
    <property type="nucleotide sequence ID" value="NZ_CP043875.1"/>
</dbReference>
<comment type="similarity">
    <text evidence="1">Belongs to the type-I restriction system S methylase family.</text>
</comment>
<gene>
    <name evidence="5" type="ORF">F1737_01285</name>
</gene>
<evidence type="ECO:0000259" key="4">
    <source>
        <dbReference type="Pfam" id="PF01420"/>
    </source>
</evidence>
<keyword evidence="3" id="KW-0238">DNA-binding</keyword>
<dbReference type="CDD" id="cd17517">
    <property type="entry name" value="RMtype1_S_EcoKI_StySPI-TRD2-CR2_like"/>
    <property type="match status" value="1"/>
</dbReference>
<evidence type="ECO:0000313" key="5">
    <source>
        <dbReference type="EMBL" id="WOF15412.1"/>
    </source>
</evidence>
<dbReference type="PANTHER" id="PTHR30408:SF13">
    <property type="entry name" value="TYPE I RESTRICTION ENZYME HINDI SPECIFICITY SUBUNIT"/>
    <property type="match status" value="1"/>
</dbReference>
<dbReference type="CDD" id="cd17262">
    <property type="entry name" value="RMtype1_S_Aco12261I-TRD2-CR2"/>
    <property type="match status" value="1"/>
</dbReference>
<reference evidence="5 6" key="1">
    <citation type="submission" date="2019-09" db="EMBL/GenBank/DDBJ databases">
        <title>The complete genome of Methanoplanus sp. FWC-SCC4.</title>
        <authorList>
            <person name="Chen S.-C."/>
            <person name="Zhou Y.-Z."/>
            <person name="Lai M.-C."/>
        </authorList>
    </citation>
    <scope>NUCLEOTIDE SEQUENCE [LARGE SCALE GENOMIC DNA]</scope>
    <source>
        <strain evidence="5 6">FWC-SCC4</strain>
    </source>
</reference>
<evidence type="ECO:0000256" key="3">
    <source>
        <dbReference type="ARBA" id="ARBA00023125"/>
    </source>
</evidence>
<dbReference type="KEGG" id="mefw:F1737_01285"/>
<evidence type="ECO:0000256" key="2">
    <source>
        <dbReference type="ARBA" id="ARBA00022747"/>
    </source>
</evidence>
<keyword evidence="2" id="KW-0680">Restriction system</keyword>
<proteinExistence type="inferred from homology"/>
<name>A0AA97FA71_9EURY</name>
<dbReference type="Proteomes" id="UP001301797">
    <property type="component" value="Chromosome"/>
</dbReference>
<dbReference type="Gene3D" id="3.90.220.20">
    <property type="entry name" value="DNA methylase specificity domains"/>
    <property type="match status" value="2"/>
</dbReference>
<evidence type="ECO:0000313" key="6">
    <source>
        <dbReference type="Proteomes" id="UP001301797"/>
    </source>
</evidence>
<protein>
    <recommendedName>
        <fullName evidence="4">Type I restriction modification DNA specificity domain-containing protein</fullName>
    </recommendedName>
</protein>
<evidence type="ECO:0000256" key="1">
    <source>
        <dbReference type="ARBA" id="ARBA00010923"/>
    </source>
</evidence>